<keyword evidence="1" id="KW-0812">Transmembrane</keyword>
<feature type="transmembrane region" description="Helical" evidence="1">
    <location>
        <begin position="203"/>
        <end position="220"/>
    </location>
</feature>
<dbReference type="Pfam" id="PF07589">
    <property type="entry name" value="PEP-CTERM"/>
    <property type="match status" value="1"/>
</dbReference>
<dbReference type="AlphaFoldDB" id="W0RGF8"/>
<feature type="signal peptide" evidence="2">
    <location>
        <begin position="1"/>
        <end position="25"/>
    </location>
</feature>
<reference evidence="4 5" key="1">
    <citation type="journal article" date="2014" name="Genome Announc.">
        <title>Genome Sequence and Methylome of Soil Bacterium Gemmatirosa kalamazoonensis KBS708T, a Member of the Rarely Cultivated Gemmatimonadetes Phylum.</title>
        <authorList>
            <person name="Debruyn J.M."/>
            <person name="Radosevich M."/>
            <person name="Wommack K.E."/>
            <person name="Polson S.W."/>
            <person name="Hauser L.J."/>
            <person name="Fawaz M.N."/>
            <person name="Korlach J."/>
            <person name="Tsai Y.C."/>
        </authorList>
    </citation>
    <scope>NUCLEOTIDE SEQUENCE [LARGE SCALE GENOMIC DNA]</scope>
    <source>
        <strain evidence="4 5">KBS708</strain>
    </source>
</reference>
<dbReference type="OrthoDB" id="9770043at2"/>
<proteinExistence type="predicted"/>
<accession>W0RGF8</accession>
<keyword evidence="2" id="KW-0732">Signal</keyword>
<keyword evidence="5" id="KW-1185">Reference proteome</keyword>
<feature type="chain" id="PRO_5004794128" evidence="2">
    <location>
        <begin position="26"/>
        <end position="225"/>
    </location>
</feature>
<dbReference type="InParanoid" id="W0RGF8"/>
<evidence type="ECO:0000256" key="2">
    <source>
        <dbReference type="SAM" id="SignalP"/>
    </source>
</evidence>
<protein>
    <submittedName>
        <fullName evidence="4">PEP motif putative anchor domain protein</fullName>
    </submittedName>
</protein>
<dbReference type="NCBIfam" id="TIGR02595">
    <property type="entry name" value="PEP_CTERM"/>
    <property type="match status" value="1"/>
</dbReference>
<evidence type="ECO:0000313" key="4">
    <source>
        <dbReference type="EMBL" id="AHG89861.1"/>
    </source>
</evidence>
<evidence type="ECO:0000256" key="1">
    <source>
        <dbReference type="SAM" id="Phobius"/>
    </source>
</evidence>
<dbReference type="HOGENOM" id="CLU_1320208_0_0_0"/>
<dbReference type="KEGG" id="gba:J421_2324"/>
<dbReference type="Proteomes" id="UP000019151">
    <property type="component" value="Chromosome"/>
</dbReference>
<dbReference type="eggNOG" id="COG4222">
    <property type="taxonomic scope" value="Bacteria"/>
</dbReference>
<organism evidence="4 5">
    <name type="scientific">Gemmatirosa kalamazoonensis</name>
    <dbReference type="NCBI Taxonomy" id="861299"/>
    <lineage>
        <taxon>Bacteria</taxon>
        <taxon>Pseudomonadati</taxon>
        <taxon>Gemmatimonadota</taxon>
        <taxon>Gemmatimonadia</taxon>
        <taxon>Gemmatimonadales</taxon>
        <taxon>Gemmatimonadaceae</taxon>
        <taxon>Gemmatirosa</taxon>
    </lineage>
</organism>
<dbReference type="InterPro" id="IPR013424">
    <property type="entry name" value="Ice-binding_C"/>
</dbReference>
<dbReference type="SMART" id="SM00754">
    <property type="entry name" value="CHRD"/>
    <property type="match status" value="1"/>
</dbReference>
<name>W0RGF8_9BACT</name>
<dbReference type="InterPro" id="IPR010895">
    <property type="entry name" value="CHRD"/>
</dbReference>
<gene>
    <name evidence="4" type="ORF">J421_2324</name>
</gene>
<feature type="domain" description="CHRD" evidence="3">
    <location>
        <begin position="28"/>
        <end position="198"/>
    </location>
</feature>
<evidence type="ECO:0000259" key="3">
    <source>
        <dbReference type="SMART" id="SM00754"/>
    </source>
</evidence>
<dbReference type="EMBL" id="CP007128">
    <property type="protein sequence ID" value="AHG89861.1"/>
    <property type="molecule type" value="Genomic_DNA"/>
</dbReference>
<dbReference type="RefSeq" id="WP_148306271.1">
    <property type="nucleotide sequence ID" value="NZ_CP007128.1"/>
</dbReference>
<keyword evidence="1" id="KW-0472">Membrane</keyword>
<keyword evidence="1" id="KW-1133">Transmembrane helix</keyword>
<evidence type="ECO:0000313" key="5">
    <source>
        <dbReference type="Proteomes" id="UP000019151"/>
    </source>
</evidence>
<dbReference type="STRING" id="861299.J421_2324"/>
<sequence>MLAVRRLVQMGAVLLVPLAAGPLSAQQMTFFANITNSQEVPPTHPTTVAGAPRISFGTATFVLNAAHTQLSFNATVFGLDFTHSQSADPNDDLLNAHIHSGPNGPGSGLNNPVAWGFHGSPFNDLFLDNANTVPSGLTDDCTAFATGVGGTCSGVWNLLEGNNTTLQAQLPNILAGNAYINFHTVQFAGGEIRGYLTAVPEPSAYALVGTGLVGLAALRMRRRRA</sequence>
<dbReference type="Pfam" id="PF07452">
    <property type="entry name" value="CHRD"/>
    <property type="match status" value="1"/>
</dbReference>